<protein>
    <submittedName>
        <fullName evidence="2">Uncharacterized protein</fullName>
    </submittedName>
</protein>
<proteinExistence type="predicted"/>
<reference evidence="2" key="1">
    <citation type="submission" date="2014-09" db="EMBL/GenBank/DDBJ databases">
        <authorList>
            <person name="Magalhaes I.L.F."/>
            <person name="Oliveira U."/>
            <person name="Santos F.R."/>
            <person name="Vidigal T.H.D.A."/>
            <person name="Brescovit A.D."/>
            <person name="Santos A.J."/>
        </authorList>
    </citation>
    <scope>NUCLEOTIDE SEQUENCE</scope>
    <source>
        <tissue evidence="2">Shoot tissue taken approximately 20 cm above the soil surface</tissue>
    </source>
</reference>
<evidence type="ECO:0000313" key="2">
    <source>
        <dbReference type="EMBL" id="JAD47882.1"/>
    </source>
</evidence>
<sequence>MPGAGEAKRAGRDASLLRQRGDSWGL</sequence>
<organism evidence="2">
    <name type="scientific">Arundo donax</name>
    <name type="common">Giant reed</name>
    <name type="synonym">Donax arundinaceus</name>
    <dbReference type="NCBI Taxonomy" id="35708"/>
    <lineage>
        <taxon>Eukaryota</taxon>
        <taxon>Viridiplantae</taxon>
        <taxon>Streptophyta</taxon>
        <taxon>Embryophyta</taxon>
        <taxon>Tracheophyta</taxon>
        <taxon>Spermatophyta</taxon>
        <taxon>Magnoliopsida</taxon>
        <taxon>Liliopsida</taxon>
        <taxon>Poales</taxon>
        <taxon>Poaceae</taxon>
        <taxon>PACMAD clade</taxon>
        <taxon>Arundinoideae</taxon>
        <taxon>Arundineae</taxon>
        <taxon>Arundo</taxon>
    </lineage>
</organism>
<reference evidence="2" key="2">
    <citation type="journal article" date="2015" name="Data Brief">
        <title>Shoot transcriptome of the giant reed, Arundo donax.</title>
        <authorList>
            <person name="Barrero R.A."/>
            <person name="Guerrero F.D."/>
            <person name="Moolhuijzen P."/>
            <person name="Goolsby J.A."/>
            <person name="Tidwell J."/>
            <person name="Bellgard S.E."/>
            <person name="Bellgard M.I."/>
        </authorList>
    </citation>
    <scope>NUCLEOTIDE SEQUENCE</scope>
    <source>
        <tissue evidence="2">Shoot tissue taken approximately 20 cm above the soil surface</tissue>
    </source>
</reference>
<name>A0A0A9ALA4_ARUDO</name>
<dbReference type="AlphaFoldDB" id="A0A0A9ALA4"/>
<evidence type="ECO:0000256" key="1">
    <source>
        <dbReference type="SAM" id="MobiDB-lite"/>
    </source>
</evidence>
<dbReference type="EMBL" id="GBRH01250013">
    <property type="protein sequence ID" value="JAD47882.1"/>
    <property type="molecule type" value="Transcribed_RNA"/>
</dbReference>
<feature type="region of interest" description="Disordered" evidence="1">
    <location>
        <begin position="1"/>
        <end position="26"/>
    </location>
</feature>
<accession>A0A0A9ALA4</accession>
<feature type="compositionally biased region" description="Basic and acidic residues" evidence="1">
    <location>
        <begin position="1"/>
        <end position="12"/>
    </location>
</feature>